<evidence type="ECO:0000313" key="9">
    <source>
        <dbReference type="EMBL" id="HJB56852.1"/>
    </source>
</evidence>
<evidence type="ECO:0000256" key="3">
    <source>
        <dbReference type="ARBA" id="ARBA00022960"/>
    </source>
</evidence>
<keyword evidence="4 7" id="KW-1133">Transmembrane helix</keyword>
<dbReference type="SUPFAM" id="SSF49879">
    <property type="entry name" value="SMAD/FHA domain"/>
    <property type="match status" value="1"/>
</dbReference>
<feature type="transmembrane region" description="Helical" evidence="7">
    <location>
        <begin position="523"/>
        <end position="541"/>
    </location>
</feature>
<feature type="region of interest" description="Disordered" evidence="6">
    <location>
        <begin position="623"/>
        <end position="652"/>
    </location>
</feature>
<dbReference type="Pfam" id="PF01098">
    <property type="entry name" value="FTSW_RODA_SPOVE"/>
    <property type="match status" value="1"/>
</dbReference>
<comment type="caution">
    <text evidence="9">The sequence shown here is derived from an EMBL/GenBank/DDBJ whole genome shotgun (WGS) entry which is preliminary data.</text>
</comment>
<dbReference type="GO" id="GO:0015648">
    <property type="term" value="F:lipid-linked peptidoglycan transporter activity"/>
    <property type="evidence" value="ECO:0007669"/>
    <property type="project" value="TreeGrafter"/>
</dbReference>
<dbReference type="Gene3D" id="2.60.200.20">
    <property type="match status" value="1"/>
</dbReference>
<dbReference type="InterPro" id="IPR008984">
    <property type="entry name" value="SMAD_FHA_dom_sf"/>
</dbReference>
<evidence type="ECO:0000256" key="4">
    <source>
        <dbReference type="ARBA" id="ARBA00022989"/>
    </source>
</evidence>
<protein>
    <submittedName>
        <fullName evidence="9">FtsW/RodA/SpoVE family cell cycle protein</fullName>
    </submittedName>
</protein>
<dbReference type="Proteomes" id="UP000824208">
    <property type="component" value="Unassembled WGS sequence"/>
</dbReference>
<dbReference type="GO" id="GO:0051301">
    <property type="term" value="P:cell division"/>
    <property type="evidence" value="ECO:0007669"/>
    <property type="project" value="InterPro"/>
</dbReference>
<evidence type="ECO:0000256" key="6">
    <source>
        <dbReference type="SAM" id="MobiDB-lite"/>
    </source>
</evidence>
<comment type="subcellular location">
    <subcellularLocation>
        <location evidence="1">Membrane</location>
        <topology evidence="1">Multi-pass membrane protein</topology>
    </subcellularLocation>
</comment>
<feature type="compositionally biased region" description="Basic and acidic residues" evidence="6">
    <location>
        <begin position="623"/>
        <end position="640"/>
    </location>
</feature>
<organism evidence="9 10">
    <name type="scientific">Candidatus Flavonifractor intestinipullorum</name>
    <dbReference type="NCBI Taxonomy" id="2838587"/>
    <lineage>
        <taxon>Bacteria</taxon>
        <taxon>Bacillati</taxon>
        <taxon>Bacillota</taxon>
        <taxon>Clostridia</taxon>
        <taxon>Eubacteriales</taxon>
        <taxon>Oscillospiraceae</taxon>
        <taxon>Flavonifractor</taxon>
    </lineage>
</organism>
<dbReference type="InterPro" id="IPR001182">
    <property type="entry name" value="FtsW/RodA"/>
</dbReference>
<keyword evidence="2 7" id="KW-0812">Transmembrane</keyword>
<dbReference type="AlphaFoldDB" id="A0A9D2MA48"/>
<dbReference type="PANTHER" id="PTHR30474:SF3">
    <property type="entry name" value="PEPTIDOGLYCAN GLYCOSYLTRANSFERASE RODA"/>
    <property type="match status" value="1"/>
</dbReference>
<feature type="transmembrane region" description="Helical" evidence="7">
    <location>
        <begin position="485"/>
        <end position="503"/>
    </location>
</feature>
<accession>A0A9D2MA48</accession>
<dbReference type="GO" id="GO:0005886">
    <property type="term" value="C:plasma membrane"/>
    <property type="evidence" value="ECO:0007669"/>
    <property type="project" value="TreeGrafter"/>
</dbReference>
<feature type="transmembrane region" description="Helical" evidence="7">
    <location>
        <begin position="282"/>
        <end position="301"/>
    </location>
</feature>
<keyword evidence="3" id="KW-0133">Cell shape</keyword>
<evidence type="ECO:0000313" key="10">
    <source>
        <dbReference type="Proteomes" id="UP000824208"/>
    </source>
</evidence>
<dbReference type="GO" id="GO:0008360">
    <property type="term" value="P:regulation of cell shape"/>
    <property type="evidence" value="ECO:0007669"/>
    <property type="project" value="UniProtKB-KW"/>
</dbReference>
<evidence type="ECO:0000256" key="7">
    <source>
        <dbReference type="SAM" id="Phobius"/>
    </source>
</evidence>
<feature type="transmembrane region" description="Helical" evidence="7">
    <location>
        <begin position="75"/>
        <end position="96"/>
    </location>
</feature>
<dbReference type="PROSITE" id="PS50006">
    <property type="entry name" value="FHA_DOMAIN"/>
    <property type="match status" value="1"/>
</dbReference>
<dbReference type="GO" id="GO:0032153">
    <property type="term" value="C:cell division site"/>
    <property type="evidence" value="ECO:0007669"/>
    <property type="project" value="TreeGrafter"/>
</dbReference>
<name>A0A9D2MA48_9FIRM</name>
<evidence type="ECO:0000256" key="1">
    <source>
        <dbReference type="ARBA" id="ARBA00004141"/>
    </source>
</evidence>
<sequence length="652" mass="70409">MALVCAAARVLTEKQGVKFWTGTKRRKEPACAAGKVLLYCGEKGGDAVESVLTLLNAPLEALLALPVEYPHLADWYTAVTRFVFPLLAVGILAGAIRSLWRVKHLSEVWAYLTLPNGASEPLRHWENILGRGTACDVVLNYPSVSRQHAALIRDGDEAWTVHDLGSKGGVTVNGRAVEGSTAVFYGDVIAMGGVETVLLSVSAQEMEERRQRRRILERPSSPWLPLVLLTVFQLLTVIQLIIAEDGAATAVLPLTFWCLSGCMWIYFLLLRASRRVGFEMELIAFFLCTLSLSVTASSAPSALPKQLIAMLLGLVLFVVLGIFLRDLERAKRIRWLMAAGAIGLLGLTVVAGNVKYGAANWISVFGVSFQPSEVAKICYIFAGSATLERLFRKRNLGLFILLTGVCLACLAYMSDFGTAAIFFVTFLVIAYLRSGDWATLSLICGGALCGAFVLFSMRPYILRRFATWGHAWENASTGGFQQTRAMSAAASGGLVGVGAGEGWLPGVAAADTDLVFGMLCEEWGLIVAVLSVCCIVTLAVFAVRACRAGRSSFYVIAACAATSMMVFQTALNVLGAMDILPLTGVTFPFVSNGGSSMLSSWGLLAFLKATDTRQNASFAIRLPDRRKERRSDPLSRREGPPEPEGDGALWSE</sequence>
<feature type="transmembrane region" description="Helical" evidence="7">
    <location>
        <begin position="553"/>
        <end position="577"/>
    </location>
</feature>
<dbReference type="PANTHER" id="PTHR30474">
    <property type="entry name" value="CELL CYCLE PROTEIN"/>
    <property type="match status" value="1"/>
</dbReference>
<dbReference type="CDD" id="cd00060">
    <property type="entry name" value="FHA"/>
    <property type="match status" value="1"/>
</dbReference>
<dbReference type="SMART" id="SM00240">
    <property type="entry name" value="FHA"/>
    <property type="match status" value="1"/>
</dbReference>
<feature type="transmembrane region" description="Helical" evidence="7">
    <location>
        <begin position="589"/>
        <end position="607"/>
    </location>
</feature>
<dbReference type="InterPro" id="IPR000253">
    <property type="entry name" value="FHA_dom"/>
</dbReference>
<reference evidence="9" key="1">
    <citation type="journal article" date="2021" name="PeerJ">
        <title>Extensive microbial diversity within the chicken gut microbiome revealed by metagenomics and culture.</title>
        <authorList>
            <person name="Gilroy R."/>
            <person name="Ravi A."/>
            <person name="Getino M."/>
            <person name="Pursley I."/>
            <person name="Horton D.L."/>
            <person name="Alikhan N.F."/>
            <person name="Baker D."/>
            <person name="Gharbi K."/>
            <person name="Hall N."/>
            <person name="Watson M."/>
            <person name="Adriaenssens E.M."/>
            <person name="Foster-Nyarko E."/>
            <person name="Jarju S."/>
            <person name="Secka A."/>
            <person name="Antonio M."/>
            <person name="Oren A."/>
            <person name="Chaudhuri R.R."/>
            <person name="La Ragione R."/>
            <person name="Hildebrand F."/>
            <person name="Pallen M.J."/>
        </authorList>
    </citation>
    <scope>NUCLEOTIDE SEQUENCE</scope>
    <source>
        <strain evidence="9">CHK189-11263</strain>
    </source>
</reference>
<evidence type="ECO:0000256" key="2">
    <source>
        <dbReference type="ARBA" id="ARBA00022692"/>
    </source>
</evidence>
<feature type="transmembrane region" description="Helical" evidence="7">
    <location>
        <begin position="398"/>
        <end position="431"/>
    </location>
</feature>
<evidence type="ECO:0000256" key="5">
    <source>
        <dbReference type="ARBA" id="ARBA00023136"/>
    </source>
</evidence>
<feature type="transmembrane region" description="Helical" evidence="7">
    <location>
        <begin position="437"/>
        <end position="455"/>
    </location>
</feature>
<feature type="transmembrane region" description="Helical" evidence="7">
    <location>
        <begin position="223"/>
        <end position="242"/>
    </location>
</feature>
<proteinExistence type="predicted"/>
<feature type="domain" description="FHA" evidence="8">
    <location>
        <begin position="127"/>
        <end position="177"/>
    </location>
</feature>
<reference evidence="9" key="2">
    <citation type="submission" date="2021-04" db="EMBL/GenBank/DDBJ databases">
        <authorList>
            <person name="Gilroy R."/>
        </authorList>
    </citation>
    <scope>NUCLEOTIDE SEQUENCE</scope>
    <source>
        <strain evidence="9">CHK189-11263</strain>
    </source>
</reference>
<feature type="transmembrane region" description="Helical" evidence="7">
    <location>
        <begin position="336"/>
        <end position="354"/>
    </location>
</feature>
<evidence type="ECO:0000259" key="8">
    <source>
        <dbReference type="PROSITE" id="PS50006"/>
    </source>
</evidence>
<keyword evidence="5 7" id="KW-0472">Membrane</keyword>
<dbReference type="Pfam" id="PF00498">
    <property type="entry name" value="FHA"/>
    <property type="match status" value="1"/>
</dbReference>
<feature type="transmembrane region" description="Helical" evidence="7">
    <location>
        <begin position="307"/>
        <end position="324"/>
    </location>
</feature>
<gene>
    <name evidence="9" type="ORF">H9714_04790</name>
</gene>
<dbReference type="EMBL" id="DWYC01000049">
    <property type="protein sequence ID" value="HJB56852.1"/>
    <property type="molecule type" value="Genomic_DNA"/>
</dbReference>
<feature type="transmembrane region" description="Helical" evidence="7">
    <location>
        <begin position="248"/>
        <end position="270"/>
    </location>
</feature>